<name>A0ABS3LPR4_9PROT</name>
<dbReference type="Gene3D" id="1.10.30.50">
    <property type="match status" value="1"/>
</dbReference>
<dbReference type="Proteomes" id="UP000664399">
    <property type="component" value="Unassembled WGS sequence"/>
</dbReference>
<evidence type="ECO:0000313" key="2">
    <source>
        <dbReference type="Proteomes" id="UP000664399"/>
    </source>
</evidence>
<dbReference type="EMBL" id="JAFVMG010000018">
    <property type="protein sequence ID" value="MBO1329363.1"/>
    <property type="molecule type" value="Genomic_DNA"/>
</dbReference>
<protein>
    <recommendedName>
        <fullName evidence="3">HNH nuclease domain-containing protein</fullName>
    </recommendedName>
</protein>
<evidence type="ECO:0008006" key="3">
    <source>
        <dbReference type="Google" id="ProtNLM"/>
    </source>
</evidence>
<keyword evidence="2" id="KW-1185">Reference proteome</keyword>
<accession>A0ABS3LPR4</accession>
<gene>
    <name evidence="1" type="ORF">J2D75_12860</name>
</gene>
<organism evidence="1 2">
    <name type="scientific">Acetobacter suratthaniensis</name>
    <dbReference type="NCBI Taxonomy" id="1502841"/>
    <lineage>
        <taxon>Bacteria</taxon>
        <taxon>Pseudomonadati</taxon>
        <taxon>Pseudomonadota</taxon>
        <taxon>Alphaproteobacteria</taxon>
        <taxon>Acetobacterales</taxon>
        <taxon>Acetobacteraceae</taxon>
        <taxon>Acetobacter</taxon>
    </lineage>
</organism>
<dbReference type="InterPro" id="IPR003615">
    <property type="entry name" value="HNH_nuc"/>
</dbReference>
<dbReference type="CDD" id="cd00085">
    <property type="entry name" value="HNHc"/>
    <property type="match status" value="1"/>
</dbReference>
<evidence type="ECO:0000313" key="1">
    <source>
        <dbReference type="EMBL" id="MBO1329363.1"/>
    </source>
</evidence>
<reference evidence="1 2" key="1">
    <citation type="submission" date="2021-03" db="EMBL/GenBank/DDBJ databases">
        <title>The complete genome sequence of Acetobacter suratthaniensis TBRC 1719.</title>
        <authorList>
            <person name="Charoenyingcharoen P."/>
            <person name="Yukphan P."/>
        </authorList>
    </citation>
    <scope>NUCLEOTIDE SEQUENCE [LARGE SCALE GENOMIC DNA]</scope>
    <source>
        <strain evidence="1 2">TBRC 1719</strain>
    </source>
</reference>
<proteinExistence type="predicted"/>
<dbReference type="RefSeq" id="WP_207855222.1">
    <property type="nucleotide sequence ID" value="NZ_JAFVMG010000018.1"/>
</dbReference>
<comment type="caution">
    <text evidence="1">The sequence shown here is derived from an EMBL/GenBank/DDBJ whole genome shotgun (WGS) entry which is preliminary data.</text>
</comment>
<sequence length="263" mass="30380">MIKLKRSAAPVELTEETVEKLTAQYKETNVAVWNKPYIKQSILSMSHCKCAYCETKLDEESKYMEVEHFRCKTAFPDLVVVWSNLLPSCKRCNGRKSDYNVDTEGMIIDPTLNQPQEHFYFKDSRLRWKTDLGRRTSDVLYLNDSDRLVKVRHEITCATCEAIEKIRHMLENYICEKRTTFKRNNITRSVEKLLNQGLPNTQFSALVSTVISEDDNYIWIKENLVTLGLWNDELCALDQCIKKIALHRIPASVSSAVGECSVV</sequence>